<keyword evidence="2" id="KW-1185">Reference proteome</keyword>
<name>A0A9Q1JZT1_9CARY</name>
<evidence type="ECO:0000313" key="1">
    <source>
        <dbReference type="EMBL" id="KAJ8433817.1"/>
    </source>
</evidence>
<proteinExistence type="predicted"/>
<dbReference type="AlphaFoldDB" id="A0A9Q1JZT1"/>
<accession>A0A9Q1JZT1</accession>
<gene>
    <name evidence="1" type="ORF">Cgig2_017887</name>
</gene>
<evidence type="ECO:0000313" key="2">
    <source>
        <dbReference type="Proteomes" id="UP001153076"/>
    </source>
</evidence>
<comment type="caution">
    <text evidence="1">The sequence shown here is derived from an EMBL/GenBank/DDBJ whole genome shotgun (WGS) entry which is preliminary data.</text>
</comment>
<organism evidence="1 2">
    <name type="scientific">Carnegiea gigantea</name>
    <dbReference type="NCBI Taxonomy" id="171969"/>
    <lineage>
        <taxon>Eukaryota</taxon>
        <taxon>Viridiplantae</taxon>
        <taxon>Streptophyta</taxon>
        <taxon>Embryophyta</taxon>
        <taxon>Tracheophyta</taxon>
        <taxon>Spermatophyta</taxon>
        <taxon>Magnoliopsida</taxon>
        <taxon>eudicotyledons</taxon>
        <taxon>Gunneridae</taxon>
        <taxon>Pentapetalae</taxon>
        <taxon>Caryophyllales</taxon>
        <taxon>Cactineae</taxon>
        <taxon>Cactaceae</taxon>
        <taxon>Cactoideae</taxon>
        <taxon>Echinocereeae</taxon>
        <taxon>Carnegiea</taxon>
    </lineage>
</organism>
<dbReference type="EMBL" id="JAKOGI010000516">
    <property type="protein sequence ID" value="KAJ8433817.1"/>
    <property type="molecule type" value="Genomic_DNA"/>
</dbReference>
<dbReference type="Proteomes" id="UP001153076">
    <property type="component" value="Unassembled WGS sequence"/>
</dbReference>
<protein>
    <submittedName>
        <fullName evidence="1">Uncharacterized protein</fullName>
    </submittedName>
</protein>
<reference evidence="1" key="1">
    <citation type="submission" date="2022-04" db="EMBL/GenBank/DDBJ databases">
        <title>Carnegiea gigantea Genome sequencing and assembly v2.</title>
        <authorList>
            <person name="Copetti D."/>
            <person name="Sanderson M.J."/>
            <person name="Burquez A."/>
            <person name="Wojciechowski M.F."/>
        </authorList>
    </citation>
    <scope>NUCLEOTIDE SEQUENCE</scope>
    <source>
        <strain evidence="1">SGP5-SGP5p</strain>
        <tissue evidence="1">Aerial part</tissue>
    </source>
</reference>
<sequence length="346" mass="39542">MDFPRSLTTDEIALYVLGNFEWYRRKVAFAPRLLPTNYEELCPGFVLAEALKHARDDEVPELPQVVFLAILLNTTVKLGVLRGWMIMVMESAHKELQWRTFQAWVGCNRGRILEAADRRHPVTWKRRRAQGRTTKPPSLAMAARSKARLAMIVGTCILGVAHVLHAHSQRTTGSYVLSKAEEAACNFELPEMVQATFYAMLLNDVVELDIVSGFIAADLKASLEVREIATAIREREKENSIIFPNFLSTEQAAEYVRDNFHWSLRELSTLWPNLLHKNHHGHCPNFELLVTMRYAESSHTPEMIQAIFYAMVLNEVAELGLSSRIAMDCMMSALRELKWDVIESWL</sequence>